<dbReference type="InterPro" id="IPR036946">
    <property type="entry name" value="G_retro_matrix_sf"/>
</dbReference>
<dbReference type="Ensembl" id="ENSCPRT00005027988.1">
    <property type="protein sequence ID" value="ENSCPRP00005023976.1"/>
    <property type="gene ID" value="ENSCPRG00005016638.1"/>
</dbReference>
<dbReference type="InterPro" id="IPR010999">
    <property type="entry name" value="Retrovr_matrix"/>
</dbReference>
<keyword evidence="4" id="KW-0472">Membrane</keyword>
<evidence type="ECO:0000259" key="7">
    <source>
        <dbReference type="PROSITE" id="PS50158"/>
    </source>
</evidence>
<evidence type="ECO:0000313" key="8">
    <source>
        <dbReference type="Ensembl" id="ENSCPRP00005023976.1"/>
    </source>
</evidence>
<evidence type="ECO:0000256" key="1">
    <source>
        <dbReference type="ARBA" id="ARBA00004165"/>
    </source>
</evidence>
<evidence type="ECO:0000313" key="9">
    <source>
        <dbReference type="Proteomes" id="UP000594220"/>
    </source>
</evidence>
<dbReference type="InterPro" id="IPR000840">
    <property type="entry name" value="G_retro_matrix"/>
</dbReference>
<dbReference type="GO" id="GO:0019068">
    <property type="term" value="P:virion assembly"/>
    <property type="evidence" value="ECO:0007669"/>
    <property type="project" value="InterPro"/>
</dbReference>
<feature type="domain" description="CCHC-type" evidence="7">
    <location>
        <begin position="440"/>
        <end position="455"/>
    </location>
</feature>
<keyword evidence="9" id="KW-1185">Reference proteome</keyword>
<evidence type="ECO:0000256" key="3">
    <source>
        <dbReference type="ARBA" id="ARBA00022870"/>
    </source>
</evidence>
<dbReference type="Pfam" id="PF02093">
    <property type="entry name" value="Gag_p30"/>
    <property type="match status" value="1"/>
</dbReference>
<dbReference type="Proteomes" id="UP000594220">
    <property type="component" value="Unplaced"/>
</dbReference>
<dbReference type="PANTHER" id="PTHR33166">
    <property type="entry name" value="GAG_P30 DOMAIN-CONTAINING PROTEIN"/>
    <property type="match status" value="1"/>
</dbReference>
<dbReference type="SUPFAM" id="SSF57756">
    <property type="entry name" value="Retrovirus zinc finger-like domains"/>
    <property type="match status" value="1"/>
</dbReference>
<dbReference type="GO" id="GO:0008270">
    <property type="term" value="F:zinc ion binding"/>
    <property type="evidence" value="ECO:0007669"/>
    <property type="project" value="UniProtKB-KW"/>
</dbReference>
<dbReference type="InterPro" id="IPR003036">
    <property type="entry name" value="Gag_P30"/>
</dbReference>
<dbReference type="Pfam" id="PF01140">
    <property type="entry name" value="Gag_MA"/>
    <property type="match status" value="1"/>
</dbReference>
<comment type="subcellular location">
    <subcellularLocation>
        <location evidence="1">Host cell membrane</location>
    </subcellularLocation>
</comment>
<dbReference type="InterPro" id="IPR008919">
    <property type="entry name" value="Retrov_capsid_N"/>
</dbReference>
<keyword evidence="5" id="KW-0479">Metal-binding</keyword>
<evidence type="ECO:0000256" key="6">
    <source>
        <dbReference type="SAM" id="MobiDB-lite"/>
    </source>
</evidence>
<keyword evidence="5" id="KW-0863">Zinc-finger</keyword>
<dbReference type="InterPro" id="IPR001878">
    <property type="entry name" value="Znf_CCHC"/>
</dbReference>
<feature type="compositionally biased region" description="Basic and acidic residues" evidence="6">
    <location>
        <begin position="457"/>
        <end position="473"/>
    </location>
</feature>
<sequence>MGQNSSTPLGCVLRNFSKFTKQADYGVKMKKDDLIKFCQFEWPTFGVHWTPKGSFVVKEVTAVHGVVMRDGHWDQFPYIDCWLGVAQDQPLWIKKCLVKSHPGIGLILRPPRQIARMNLVPSLLPSPGKSPVYQDIPNDSERVPQPSASSESGNKGYNLRNIVESQPALNCPMREVIGEGGDATFVYTPFSTSDLFNWKNQSPSFREDPEKMRDLFRSIGQTHRPTWADVQMMLQTLLTPEERRLVLGMAEHIAAARLEVGGIASCALRETCPVEEPGWDNHTAAGRELRAQYLGIIVEAMGKAVPRVTNLSKLYEVRQGKEEDPSAFLGRLYEAFRKFSDLDPEAPDNQRVVNLMFIGQSTADIRRKLQKTEGGPRKPISELVEIAYKVYGNHEQAQERKEDKKAQRQMAALAAAITGGNPGKTGIQKGKGGRVGADVCAYCREKGHWKRECPKLKEKREGGPRGHLMRAEEKGEDTE</sequence>
<evidence type="ECO:0000256" key="2">
    <source>
        <dbReference type="ARBA" id="ARBA00022511"/>
    </source>
</evidence>
<evidence type="ECO:0000256" key="5">
    <source>
        <dbReference type="PROSITE-ProRule" id="PRU00047"/>
    </source>
</evidence>
<dbReference type="AlphaFoldDB" id="A0A7M4FGI6"/>
<dbReference type="SUPFAM" id="SSF47836">
    <property type="entry name" value="Retroviral matrix proteins"/>
    <property type="match status" value="1"/>
</dbReference>
<dbReference type="GO" id="GO:0003676">
    <property type="term" value="F:nucleic acid binding"/>
    <property type="evidence" value="ECO:0007669"/>
    <property type="project" value="InterPro"/>
</dbReference>
<dbReference type="Gene3D" id="1.10.375.10">
    <property type="entry name" value="Human Immunodeficiency Virus Type 1 Capsid Protein"/>
    <property type="match status" value="1"/>
</dbReference>
<dbReference type="InterPro" id="IPR036875">
    <property type="entry name" value="Znf_CCHC_sf"/>
</dbReference>
<evidence type="ECO:0000256" key="4">
    <source>
        <dbReference type="ARBA" id="ARBA00023136"/>
    </source>
</evidence>
<keyword evidence="5" id="KW-0862">Zinc</keyword>
<keyword evidence="3" id="KW-1043">Host membrane</keyword>
<name>A0A7M4FGI6_CROPO</name>
<proteinExistence type="predicted"/>
<dbReference type="SUPFAM" id="SSF47943">
    <property type="entry name" value="Retrovirus capsid protein, N-terminal core domain"/>
    <property type="match status" value="1"/>
</dbReference>
<dbReference type="OMA" id="LCNTCKR"/>
<keyword evidence="2" id="KW-1032">Host cell membrane</keyword>
<dbReference type="GeneTree" id="ENSGT00980000198916"/>
<dbReference type="Gene3D" id="4.10.60.10">
    <property type="entry name" value="Zinc finger, CCHC-type"/>
    <property type="match status" value="1"/>
</dbReference>
<reference evidence="8" key="1">
    <citation type="submission" date="2025-08" db="UniProtKB">
        <authorList>
            <consortium name="Ensembl"/>
        </authorList>
    </citation>
    <scope>IDENTIFICATION</scope>
</reference>
<accession>A0A7M4FGI6</accession>
<feature type="compositionally biased region" description="Polar residues" evidence="6">
    <location>
        <begin position="146"/>
        <end position="155"/>
    </location>
</feature>
<protein>
    <recommendedName>
        <fullName evidence="7">CCHC-type domain-containing protein</fullName>
    </recommendedName>
</protein>
<dbReference type="SMART" id="SM00343">
    <property type="entry name" value="ZnF_C2HC"/>
    <property type="match status" value="1"/>
</dbReference>
<feature type="region of interest" description="Disordered" evidence="6">
    <location>
        <begin position="457"/>
        <end position="479"/>
    </location>
</feature>
<reference evidence="8" key="2">
    <citation type="submission" date="2025-09" db="UniProtKB">
        <authorList>
            <consortium name="Ensembl"/>
        </authorList>
    </citation>
    <scope>IDENTIFICATION</scope>
</reference>
<dbReference type="PROSITE" id="PS50158">
    <property type="entry name" value="ZF_CCHC"/>
    <property type="match status" value="1"/>
</dbReference>
<dbReference type="Pfam" id="PF00098">
    <property type="entry name" value="zf-CCHC"/>
    <property type="match status" value="1"/>
</dbReference>
<organism evidence="8 9">
    <name type="scientific">Crocodylus porosus</name>
    <name type="common">Saltwater crocodile</name>
    <name type="synonym">Estuarine crocodile</name>
    <dbReference type="NCBI Taxonomy" id="8502"/>
    <lineage>
        <taxon>Eukaryota</taxon>
        <taxon>Metazoa</taxon>
        <taxon>Chordata</taxon>
        <taxon>Craniata</taxon>
        <taxon>Vertebrata</taxon>
        <taxon>Euteleostomi</taxon>
        <taxon>Archelosauria</taxon>
        <taxon>Archosauria</taxon>
        <taxon>Crocodylia</taxon>
        <taxon>Longirostres</taxon>
        <taxon>Crocodylidae</taxon>
        <taxon>Crocodylus</taxon>
    </lineage>
</organism>
<feature type="region of interest" description="Disordered" evidence="6">
    <location>
        <begin position="126"/>
        <end position="157"/>
    </location>
</feature>
<dbReference type="InterPro" id="IPR050462">
    <property type="entry name" value="Retroviral_Gag-Pol_poly"/>
</dbReference>
<dbReference type="Gene3D" id="1.10.150.180">
    <property type="entry name" value="Gamma-retroviral matrix domain"/>
    <property type="match status" value="1"/>
</dbReference>